<dbReference type="EMBL" id="CP026259">
    <property type="protein sequence ID" value="AWP16321.1"/>
    <property type="molecule type" value="Genomic_DNA"/>
</dbReference>
<evidence type="ECO:0000313" key="2">
    <source>
        <dbReference type="EMBL" id="AWP16321.1"/>
    </source>
</evidence>
<name>A0A2U9CIA8_SCOMX</name>
<feature type="region of interest" description="Disordered" evidence="1">
    <location>
        <begin position="1"/>
        <end position="28"/>
    </location>
</feature>
<keyword evidence="3" id="KW-1185">Reference proteome</keyword>
<dbReference type="AlphaFoldDB" id="A0A2U9CIA8"/>
<dbReference type="Proteomes" id="UP000246464">
    <property type="component" value="Chromosome 17"/>
</dbReference>
<gene>
    <name evidence="2" type="ORF">SMAX5B_021903</name>
</gene>
<evidence type="ECO:0000313" key="3">
    <source>
        <dbReference type="Proteomes" id="UP000246464"/>
    </source>
</evidence>
<organism evidence="2 3">
    <name type="scientific">Scophthalmus maximus</name>
    <name type="common">Turbot</name>
    <name type="synonym">Psetta maxima</name>
    <dbReference type="NCBI Taxonomy" id="52904"/>
    <lineage>
        <taxon>Eukaryota</taxon>
        <taxon>Metazoa</taxon>
        <taxon>Chordata</taxon>
        <taxon>Craniata</taxon>
        <taxon>Vertebrata</taxon>
        <taxon>Euteleostomi</taxon>
        <taxon>Actinopterygii</taxon>
        <taxon>Neopterygii</taxon>
        <taxon>Teleostei</taxon>
        <taxon>Neoteleostei</taxon>
        <taxon>Acanthomorphata</taxon>
        <taxon>Carangaria</taxon>
        <taxon>Pleuronectiformes</taxon>
        <taxon>Pleuronectoidei</taxon>
        <taxon>Scophthalmidae</taxon>
        <taxon>Scophthalmus</taxon>
    </lineage>
</organism>
<sequence length="141" mass="15677">MQRRSPQEPKVRKKREAQSLLRERAGPHGSCSNTAALGVGFTAKFVALLHRFPFQCFTPPTGSPGRSRGVELEVVPVGAMLEGTSAAFACEEWRNYKFAVFFPGKFNTLPCNPYCKHRGDSDLTHPPFRHFAAIPKLANVF</sequence>
<reference evidence="2 3" key="1">
    <citation type="submission" date="2017-12" db="EMBL/GenBank/DDBJ databases">
        <title>Integrating genomic resources of turbot (Scophthalmus maximus) in depth evaluation of genetic and physical mapping variation across individuals.</title>
        <authorList>
            <person name="Martinez P."/>
        </authorList>
    </citation>
    <scope>NUCLEOTIDE SEQUENCE [LARGE SCALE GENOMIC DNA]</scope>
</reference>
<evidence type="ECO:0000256" key="1">
    <source>
        <dbReference type="SAM" id="MobiDB-lite"/>
    </source>
</evidence>
<feature type="compositionally biased region" description="Basic and acidic residues" evidence="1">
    <location>
        <begin position="1"/>
        <end position="10"/>
    </location>
</feature>
<proteinExistence type="predicted"/>
<protein>
    <submittedName>
        <fullName evidence="2">Uncharacterized protein</fullName>
    </submittedName>
</protein>
<accession>A0A2U9CIA8</accession>